<feature type="compositionally biased region" description="Gly residues" evidence="3">
    <location>
        <begin position="354"/>
        <end position="401"/>
    </location>
</feature>
<feature type="domain" description="RRM" evidence="4">
    <location>
        <begin position="245"/>
        <end position="323"/>
    </location>
</feature>
<feature type="region of interest" description="Disordered" evidence="3">
    <location>
        <begin position="58"/>
        <end position="110"/>
    </location>
</feature>
<keyword evidence="6" id="KW-1185">Reference proteome</keyword>
<evidence type="ECO:0000256" key="3">
    <source>
        <dbReference type="SAM" id="MobiDB-lite"/>
    </source>
</evidence>
<dbReference type="PROSITE" id="PS50102">
    <property type="entry name" value="RRM"/>
    <property type="match status" value="1"/>
</dbReference>
<feature type="compositionally biased region" description="Low complexity" evidence="3">
    <location>
        <begin position="333"/>
        <end position="350"/>
    </location>
</feature>
<comment type="similarity">
    <text evidence="1">Belongs to the RRM CPSF6/7 family.</text>
</comment>
<protein>
    <submittedName>
        <fullName evidence="5">RNA recognition motif domain</fullName>
    </submittedName>
</protein>
<evidence type="ECO:0000313" key="5">
    <source>
        <dbReference type="EMBL" id="KAK6917881.1"/>
    </source>
</evidence>
<evidence type="ECO:0000259" key="4">
    <source>
        <dbReference type="PROSITE" id="PS50102"/>
    </source>
</evidence>
<name>A0AAN8YYK7_9MAGN</name>
<dbReference type="InterPro" id="IPR000504">
    <property type="entry name" value="RRM_dom"/>
</dbReference>
<evidence type="ECO:0000256" key="2">
    <source>
        <dbReference type="PROSITE-ProRule" id="PRU00176"/>
    </source>
</evidence>
<dbReference type="InterPro" id="IPR012677">
    <property type="entry name" value="Nucleotide-bd_a/b_plait_sf"/>
</dbReference>
<feature type="compositionally biased region" description="Low complexity" evidence="3">
    <location>
        <begin position="84"/>
        <end position="94"/>
    </location>
</feature>
<dbReference type="AlphaFoldDB" id="A0AAN8YYK7"/>
<feature type="region of interest" description="Disordered" evidence="3">
    <location>
        <begin position="522"/>
        <end position="736"/>
    </location>
</feature>
<feature type="region of interest" description="Disordered" evidence="3">
    <location>
        <begin position="330"/>
        <end position="401"/>
    </location>
</feature>
<dbReference type="Proteomes" id="UP001370490">
    <property type="component" value="Unassembled WGS sequence"/>
</dbReference>
<reference evidence="5 6" key="1">
    <citation type="submission" date="2023-12" db="EMBL/GenBank/DDBJ databases">
        <title>A high-quality genome assembly for Dillenia turbinata (Dilleniales).</title>
        <authorList>
            <person name="Chanderbali A."/>
        </authorList>
    </citation>
    <scope>NUCLEOTIDE SEQUENCE [LARGE SCALE GENOMIC DNA]</scope>
    <source>
        <strain evidence="5">LSX21</strain>
        <tissue evidence="5">Leaf</tissue>
    </source>
</reference>
<dbReference type="GO" id="GO:0003723">
    <property type="term" value="F:RNA binding"/>
    <property type="evidence" value="ECO:0007669"/>
    <property type="project" value="UniProtKB-UniRule"/>
</dbReference>
<feature type="compositionally biased region" description="Basic and acidic residues" evidence="3">
    <location>
        <begin position="689"/>
        <end position="705"/>
    </location>
</feature>
<accession>A0AAN8YYK7</accession>
<organism evidence="5 6">
    <name type="scientific">Dillenia turbinata</name>
    <dbReference type="NCBI Taxonomy" id="194707"/>
    <lineage>
        <taxon>Eukaryota</taxon>
        <taxon>Viridiplantae</taxon>
        <taxon>Streptophyta</taxon>
        <taxon>Embryophyta</taxon>
        <taxon>Tracheophyta</taxon>
        <taxon>Spermatophyta</taxon>
        <taxon>Magnoliopsida</taxon>
        <taxon>eudicotyledons</taxon>
        <taxon>Gunneridae</taxon>
        <taxon>Pentapetalae</taxon>
        <taxon>Dilleniales</taxon>
        <taxon>Dilleniaceae</taxon>
        <taxon>Dillenia</taxon>
    </lineage>
</organism>
<keyword evidence="2" id="KW-0694">RNA-binding</keyword>
<dbReference type="EMBL" id="JBAMMX010000023">
    <property type="protein sequence ID" value="KAK6917881.1"/>
    <property type="molecule type" value="Genomic_DNA"/>
</dbReference>
<proteinExistence type="inferred from homology"/>
<dbReference type="Pfam" id="PF00076">
    <property type="entry name" value="RRM_1"/>
    <property type="match status" value="1"/>
</dbReference>
<dbReference type="SMART" id="SM00360">
    <property type="entry name" value="RRM"/>
    <property type="match status" value="1"/>
</dbReference>
<dbReference type="Gene3D" id="3.30.70.330">
    <property type="match status" value="1"/>
</dbReference>
<feature type="compositionally biased region" description="Polar residues" evidence="3">
    <location>
        <begin position="58"/>
        <end position="68"/>
    </location>
</feature>
<comment type="caution">
    <text evidence="5">The sequence shown here is derived from an EMBL/GenBank/DDBJ whole genome shotgun (WGS) entry which is preliminary data.</text>
</comment>
<dbReference type="GO" id="GO:0006397">
    <property type="term" value="P:mRNA processing"/>
    <property type="evidence" value="ECO:0007669"/>
    <property type="project" value="UniProtKB-KW"/>
</dbReference>
<dbReference type="CDD" id="cd12372">
    <property type="entry name" value="RRM_CFIm68_CFIm59"/>
    <property type="match status" value="1"/>
</dbReference>
<evidence type="ECO:0000313" key="6">
    <source>
        <dbReference type="Proteomes" id="UP001370490"/>
    </source>
</evidence>
<feature type="compositionally biased region" description="Basic and acidic residues" evidence="3">
    <location>
        <begin position="566"/>
        <end position="681"/>
    </location>
</feature>
<feature type="compositionally biased region" description="Gly residues" evidence="3">
    <location>
        <begin position="526"/>
        <end position="536"/>
    </location>
</feature>
<dbReference type="PANTHER" id="PTHR23204">
    <property type="entry name" value="CLEAVAGE AND POLYADENYLATION SPECIFIC FACTOR"/>
    <property type="match status" value="1"/>
</dbReference>
<gene>
    <name evidence="5" type="ORF">RJ641_018632</name>
</gene>
<dbReference type="InterPro" id="IPR034772">
    <property type="entry name" value="CPSF6/7"/>
</dbReference>
<sequence>MDEENRGRERDDNFHRNEAISAVTDEGFFGEEDEDYEDLYNDVNVGEGFYQTLRRNENIGQNGDSNVDGSAPAMIPPGVPDHPSGAVATSSVAATGGGSESIPNKDVSVPINPAPNNFPLKLDGSSQNLGFKMNETVPQKGFEPVQVPMGGECGESSCKMVSGGMRVELRDWSANKPDENRAQIGVGSNVQPQEVGQQASAVVSESNRNEGFVRHGEGAVTITNGYGGGVGAGAGGGGGPGAGGTILFVGELHWWTTDAELEEELSKHGTVKEVKFFDEKASGKSKGYCQVEFYDPAAAMACKEGMNGHPFNGRPCVVAYATPFTVRRMGEAQAQKNQQISQNNNFNQGRRGQGDTGGRGGGSNAPGVNFQGGDGGRSNGRGSMGRGNAQGMGYRGQVGPGRSRVGGIGGRGIMGNGGGNFGQGLSAAPPLLPPQAMMAQGFDPAYGANMGRMSGYGGFPAAPGPPFPGMMPSFPSAGGVGLPGVAPHVNPAFFARGMLPTGMTMMPGGGVDGHGLGMWPDPNVIGWGGEEQGGRAGESSYGEDAASDQQYGEGSQERGGWQGSSMKEKDRTSERDWSGPPERSYKDDREMRSDRDVPKEKDVAYDRDWSERRHHEERDMGHERDRGHSWERKRSLDRDRDRDREKDRDRYREDRDKYMDHHRDRNRDVDYDNEWEKERSSRTYSKSRPSQDEDYHSRSRDAEYAKRRRSSGSSTASTLLRKHTKDGTPTYKAEKSKDKYGGLLKLPRSCVQSFSWNVIPEATGFIKADSLVIAAVNVVLP</sequence>
<dbReference type="InterPro" id="IPR035979">
    <property type="entry name" value="RBD_domain_sf"/>
</dbReference>
<evidence type="ECO:0000256" key="1">
    <source>
        <dbReference type="ARBA" id="ARBA00006265"/>
    </source>
</evidence>
<dbReference type="SUPFAM" id="SSF54928">
    <property type="entry name" value="RNA-binding domain, RBD"/>
    <property type="match status" value="1"/>
</dbReference>
<dbReference type="GO" id="GO:0005634">
    <property type="term" value="C:nucleus"/>
    <property type="evidence" value="ECO:0007669"/>
    <property type="project" value="UniProtKB-SubCell"/>
</dbReference>